<dbReference type="GO" id="GO:0016020">
    <property type="term" value="C:membrane"/>
    <property type="evidence" value="ECO:0007669"/>
    <property type="project" value="UniProtKB-SubCell"/>
</dbReference>
<dbReference type="Gene3D" id="3.40.50.1000">
    <property type="entry name" value="HAD superfamily/HAD-like"/>
    <property type="match status" value="1"/>
</dbReference>
<reference evidence="6" key="1">
    <citation type="submission" date="2022-04" db="EMBL/GenBank/DDBJ databases">
        <title>Carnegiea gigantea Genome sequencing and assembly v2.</title>
        <authorList>
            <person name="Copetti D."/>
            <person name="Sanderson M.J."/>
            <person name="Burquez A."/>
            <person name="Wojciechowski M.F."/>
        </authorList>
    </citation>
    <scope>NUCLEOTIDE SEQUENCE</scope>
    <source>
        <strain evidence="6">SGP5-SGP5p</strain>
        <tissue evidence="6">Aerial part</tissue>
    </source>
</reference>
<dbReference type="PRINTS" id="PR00120">
    <property type="entry name" value="HATPASE"/>
</dbReference>
<dbReference type="InterPro" id="IPR036412">
    <property type="entry name" value="HAD-like_sf"/>
</dbReference>
<dbReference type="SUPFAM" id="SSF56784">
    <property type="entry name" value="HAD-like"/>
    <property type="match status" value="1"/>
</dbReference>
<evidence type="ECO:0000256" key="3">
    <source>
        <dbReference type="ARBA" id="ARBA00022842"/>
    </source>
</evidence>
<dbReference type="PANTHER" id="PTHR42861">
    <property type="entry name" value="CALCIUM-TRANSPORTING ATPASE"/>
    <property type="match status" value="1"/>
</dbReference>
<dbReference type="InterPro" id="IPR001757">
    <property type="entry name" value="P_typ_ATPase"/>
</dbReference>
<dbReference type="PRINTS" id="PR00119">
    <property type="entry name" value="CATATPASE"/>
</dbReference>
<keyword evidence="3" id="KW-0460">Magnesium</keyword>
<keyword evidence="7" id="KW-1185">Reference proteome</keyword>
<evidence type="ECO:0000256" key="2">
    <source>
        <dbReference type="ARBA" id="ARBA00022692"/>
    </source>
</evidence>
<keyword evidence="5" id="KW-0472">Membrane</keyword>
<evidence type="ECO:0000256" key="1">
    <source>
        <dbReference type="ARBA" id="ARBA00004141"/>
    </source>
</evidence>
<dbReference type="GO" id="GO:0016887">
    <property type="term" value="F:ATP hydrolysis activity"/>
    <property type="evidence" value="ECO:0007669"/>
    <property type="project" value="InterPro"/>
</dbReference>
<dbReference type="InterPro" id="IPR023299">
    <property type="entry name" value="ATPase_P-typ_cyto_dom_N"/>
</dbReference>
<comment type="caution">
    <text evidence="6">The sequence shown here is derived from an EMBL/GenBank/DDBJ whole genome shotgun (WGS) entry which is preliminary data.</text>
</comment>
<dbReference type="AlphaFoldDB" id="A0A9Q1K8Q0"/>
<dbReference type="EMBL" id="JAKOGI010000254">
    <property type="protein sequence ID" value="KAJ8438430.1"/>
    <property type="molecule type" value="Genomic_DNA"/>
</dbReference>
<accession>A0A9Q1K8Q0</accession>
<organism evidence="6 7">
    <name type="scientific">Carnegiea gigantea</name>
    <dbReference type="NCBI Taxonomy" id="171969"/>
    <lineage>
        <taxon>Eukaryota</taxon>
        <taxon>Viridiplantae</taxon>
        <taxon>Streptophyta</taxon>
        <taxon>Embryophyta</taxon>
        <taxon>Tracheophyta</taxon>
        <taxon>Spermatophyta</taxon>
        <taxon>Magnoliopsida</taxon>
        <taxon>eudicotyledons</taxon>
        <taxon>Gunneridae</taxon>
        <taxon>Pentapetalae</taxon>
        <taxon>Caryophyllales</taxon>
        <taxon>Cactineae</taxon>
        <taxon>Cactaceae</taxon>
        <taxon>Cactoideae</taxon>
        <taxon>Echinocereeae</taxon>
        <taxon>Carnegiea</taxon>
    </lineage>
</organism>
<dbReference type="SUPFAM" id="SSF81660">
    <property type="entry name" value="Metal cation-transporting ATPase, ATP-binding domain N"/>
    <property type="match status" value="1"/>
</dbReference>
<keyword evidence="2" id="KW-0812">Transmembrane</keyword>
<evidence type="ECO:0000256" key="5">
    <source>
        <dbReference type="ARBA" id="ARBA00023136"/>
    </source>
</evidence>
<dbReference type="Gene3D" id="1.20.1110.10">
    <property type="entry name" value="Calcium-transporting ATPase, transmembrane domain"/>
    <property type="match status" value="1"/>
</dbReference>
<name>A0A9Q1K8Q0_9CARY</name>
<gene>
    <name evidence="6" type="ORF">Cgig2_004540</name>
</gene>
<evidence type="ECO:0000256" key="4">
    <source>
        <dbReference type="ARBA" id="ARBA00022989"/>
    </source>
</evidence>
<keyword evidence="4" id="KW-1133">Transmembrane helix</keyword>
<dbReference type="OrthoDB" id="3352408at2759"/>
<sequence length="241" mass="26463">MGALVELDDKARSVILEALHEMSTSGLRCLGFAFKDDGLRVSLRKYARSGSFYDAVELMPLFSFKQDPPQSEVPRAKVLEFESWSLVQTTRKQLKTFDVTLVSEEDISSKSLTGKEFMLLDDPESFLKQEGGLLVSRTEPKHKQEIDWDNEVVAMSGNGVNHSPALKLADIGIAMGISGTEVAKEASDVVLADDNLSTIIAEVGEGTSIYNNMKAFVGFDSSVDQQLLFFSVVKFSSHLLG</sequence>
<proteinExistence type="predicted"/>
<comment type="subcellular location">
    <subcellularLocation>
        <location evidence="1">Membrane</location>
        <topology evidence="1">Multi-pass membrane protein</topology>
    </subcellularLocation>
</comment>
<dbReference type="InterPro" id="IPR023214">
    <property type="entry name" value="HAD_sf"/>
</dbReference>
<evidence type="ECO:0000313" key="6">
    <source>
        <dbReference type="EMBL" id="KAJ8438430.1"/>
    </source>
</evidence>
<dbReference type="GO" id="GO:0005524">
    <property type="term" value="F:ATP binding"/>
    <property type="evidence" value="ECO:0007669"/>
    <property type="project" value="InterPro"/>
</dbReference>
<dbReference type="Proteomes" id="UP001153076">
    <property type="component" value="Unassembled WGS sequence"/>
</dbReference>
<evidence type="ECO:0000313" key="7">
    <source>
        <dbReference type="Proteomes" id="UP001153076"/>
    </source>
</evidence>
<protein>
    <submittedName>
        <fullName evidence="6">Uncharacterized protein</fullName>
    </submittedName>
</protein>